<gene>
    <name evidence="13" type="ORF">HHI36_009959</name>
</gene>
<feature type="binding site" evidence="10">
    <location>
        <position position="273"/>
    </location>
    <ligand>
        <name>beta-D-galactose</name>
        <dbReference type="ChEBI" id="CHEBI:27667"/>
    </ligand>
</feature>
<comment type="similarity">
    <text evidence="5 9">Belongs to the aldose epimerase family.</text>
</comment>
<keyword evidence="6 9" id="KW-0413">Isomerase</keyword>
<evidence type="ECO:0000256" key="4">
    <source>
        <dbReference type="ARBA" id="ARBA00005028"/>
    </source>
</evidence>
<proteinExistence type="inferred from homology"/>
<evidence type="ECO:0000256" key="1">
    <source>
        <dbReference type="ARBA" id="ARBA00001614"/>
    </source>
</evidence>
<comment type="catalytic activity">
    <reaction evidence="2">
        <text>alpha-D-galactose = beta-D-galactose</text>
        <dbReference type="Rhea" id="RHEA:28675"/>
        <dbReference type="ChEBI" id="CHEBI:27667"/>
        <dbReference type="ChEBI" id="CHEBI:28061"/>
        <dbReference type="EC" id="5.1.3.3"/>
    </reaction>
    <physiologicalReaction direction="right-to-left" evidence="2">
        <dbReference type="Rhea" id="RHEA:28677"/>
    </physiologicalReaction>
</comment>
<dbReference type="SUPFAM" id="SSF74650">
    <property type="entry name" value="Galactose mutarotase-like"/>
    <property type="match status" value="1"/>
</dbReference>
<dbReference type="Gene3D" id="2.70.98.10">
    <property type="match status" value="1"/>
</dbReference>
<evidence type="ECO:0000256" key="11">
    <source>
        <dbReference type="PIRSR" id="PIRSR005096-3"/>
    </source>
</evidence>
<comment type="catalytic activity">
    <reaction evidence="1 9">
        <text>alpha-D-glucose = beta-D-glucose</text>
        <dbReference type="Rhea" id="RHEA:10264"/>
        <dbReference type="ChEBI" id="CHEBI:15903"/>
        <dbReference type="ChEBI" id="CHEBI:17925"/>
        <dbReference type="EC" id="5.1.3.3"/>
    </reaction>
</comment>
<evidence type="ECO:0000256" key="3">
    <source>
        <dbReference type="ARBA" id="ARBA00004947"/>
    </source>
</evidence>
<sequence length="389" mass="44456">MACGRKASYPLHGPRPKKTSGVTLEDNVFDITKDEITGKPITITKYKWENENEMKVEMIDYGACIVGIEMPDKKGTIDDVVLGFSKFEEYSNKAAYYFGATIGRVANRIANSALTIRGKTFRLKSNIPPHQLNGGIKGFDKAIWSSYVQDKRVVMSHHSPDYDEGFPGDVIVNGFFELTDDNEFLIEYRAYSTKPTWVNLTNHTYFNLGGHDQGSIELYNHNFTINAEYISEVNRIMIPTGYKAVIDKTPFDLRISRGLKETFTKNPDLIGFDHNYIITKGEYQQDAFMARVSHPQSGRILEVYSNQPTLQFYTANKLPTTPEFHKGDPKKLDILVGKSGKNYYKHGGFCLSPQYYPDAINHQERHPKFILNPGDIYYNTIRYKFIVQK</sequence>
<evidence type="ECO:0000313" key="13">
    <source>
        <dbReference type="EMBL" id="KAL3265758.1"/>
    </source>
</evidence>
<evidence type="ECO:0000256" key="7">
    <source>
        <dbReference type="ARBA" id="ARBA00023277"/>
    </source>
</evidence>
<feature type="region of interest" description="Disordered" evidence="12">
    <location>
        <begin position="1"/>
        <end position="20"/>
    </location>
</feature>
<dbReference type="EC" id="5.1.3.3" evidence="9"/>
<comment type="pathway">
    <text evidence="3">Carbohydrate metabolism; galactose metabolism.</text>
</comment>
<dbReference type="PANTHER" id="PTHR10091">
    <property type="entry name" value="ALDOSE-1-EPIMERASE"/>
    <property type="match status" value="1"/>
</dbReference>
<dbReference type="InterPro" id="IPR015443">
    <property type="entry name" value="Aldose_1-epimerase"/>
</dbReference>
<feature type="binding site" evidence="11">
    <location>
        <begin position="203"/>
        <end position="205"/>
    </location>
    <ligand>
        <name>beta-D-galactose</name>
        <dbReference type="ChEBI" id="CHEBI:27667"/>
    </ligand>
</feature>
<dbReference type="PROSITE" id="PS00545">
    <property type="entry name" value="ALDOSE_1_EPIMERASE"/>
    <property type="match status" value="1"/>
</dbReference>
<dbReference type="InterPro" id="IPR014718">
    <property type="entry name" value="GH-type_carb-bd"/>
</dbReference>
<evidence type="ECO:0000256" key="8">
    <source>
        <dbReference type="ARBA" id="ARBA00045743"/>
    </source>
</evidence>
<dbReference type="InterPro" id="IPR047215">
    <property type="entry name" value="Galactose_mutarotase-like"/>
</dbReference>
<evidence type="ECO:0000256" key="9">
    <source>
        <dbReference type="PIRNR" id="PIRNR005096"/>
    </source>
</evidence>
<dbReference type="InterPro" id="IPR018052">
    <property type="entry name" value="Ald1_epimerase_CS"/>
</dbReference>
<keyword evidence="7 9" id="KW-0119">Carbohydrate metabolism</keyword>
<dbReference type="AlphaFoldDB" id="A0ABD2MHE2"/>
<evidence type="ECO:0000256" key="5">
    <source>
        <dbReference type="ARBA" id="ARBA00006206"/>
    </source>
</evidence>
<dbReference type="Proteomes" id="UP001516400">
    <property type="component" value="Unassembled WGS sequence"/>
</dbReference>
<dbReference type="EMBL" id="JABFTP020000001">
    <property type="protein sequence ID" value="KAL3265758.1"/>
    <property type="molecule type" value="Genomic_DNA"/>
</dbReference>
<dbReference type="CDD" id="cd09019">
    <property type="entry name" value="galactose_mutarotase_like"/>
    <property type="match status" value="1"/>
</dbReference>
<evidence type="ECO:0000256" key="6">
    <source>
        <dbReference type="ARBA" id="ARBA00023235"/>
    </source>
</evidence>
<comment type="pathway">
    <text evidence="4 9">Carbohydrate metabolism; hexose metabolism.</text>
</comment>
<dbReference type="InterPro" id="IPR008183">
    <property type="entry name" value="Aldose_1/G6P_1-epimerase"/>
</dbReference>
<evidence type="ECO:0000256" key="12">
    <source>
        <dbReference type="SAM" id="MobiDB-lite"/>
    </source>
</evidence>
<reference evidence="13 14" key="1">
    <citation type="journal article" date="2021" name="BMC Biol.">
        <title>Horizontally acquired antibacterial genes associated with adaptive radiation of ladybird beetles.</title>
        <authorList>
            <person name="Li H.S."/>
            <person name="Tang X.F."/>
            <person name="Huang Y.H."/>
            <person name="Xu Z.Y."/>
            <person name="Chen M.L."/>
            <person name="Du X.Y."/>
            <person name="Qiu B.Y."/>
            <person name="Chen P.T."/>
            <person name="Zhang W."/>
            <person name="Slipinski A."/>
            <person name="Escalona H.E."/>
            <person name="Waterhouse R.M."/>
            <person name="Zwick A."/>
            <person name="Pang H."/>
        </authorList>
    </citation>
    <scope>NUCLEOTIDE SEQUENCE [LARGE SCALE GENOMIC DNA]</scope>
    <source>
        <strain evidence="13">SYSU2018</strain>
    </source>
</reference>
<feature type="binding site" evidence="11">
    <location>
        <begin position="107"/>
        <end position="108"/>
    </location>
    <ligand>
        <name>beta-D-galactose</name>
        <dbReference type="ChEBI" id="CHEBI:27667"/>
    </ligand>
</feature>
<dbReference type="PIRSF" id="PIRSF005096">
    <property type="entry name" value="GALM"/>
    <property type="match status" value="1"/>
</dbReference>
<dbReference type="InterPro" id="IPR011013">
    <property type="entry name" value="Gal_mutarotase_sf_dom"/>
</dbReference>
<keyword evidence="14" id="KW-1185">Reference proteome</keyword>
<comment type="function">
    <text evidence="8">Mutarotase that catalyzes the interconversion of beta-D-galactose and alpha-D-galactose during galactose metabolism. Beta-D-galactose is metabolized in the liver into glucose 1-phosphate, the primary metabolic fuel, by the action of four enzymes that constitute the Leloir pathway: GALM, GALK1 (galactokinase), GALT (galactose-1-phosphate uridylyltransferase) and GALE (UDP-galactose-4'-epimerase). Involved in the maintenance of the equilibrium between the beta- and alpha-anomers of galactose, therefore ensuring a sufficient supply of the alpha-anomer for GALK1. Also active on D-glucose although shows a preference for galactose over glucose.</text>
</comment>
<comment type="caution">
    <text evidence="13">The sequence shown here is derived from an EMBL/GenBank/DDBJ whole genome shotgun (WGS) entry which is preliminary data.</text>
</comment>
<evidence type="ECO:0000256" key="2">
    <source>
        <dbReference type="ARBA" id="ARBA00001712"/>
    </source>
</evidence>
<dbReference type="Pfam" id="PF01263">
    <property type="entry name" value="Aldose_epim"/>
    <property type="match status" value="1"/>
</dbReference>
<organism evidence="13 14">
    <name type="scientific">Cryptolaemus montrouzieri</name>
    <dbReference type="NCBI Taxonomy" id="559131"/>
    <lineage>
        <taxon>Eukaryota</taxon>
        <taxon>Metazoa</taxon>
        <taxon>Ecdysozoa</taxon>
        <taxon>Arthropoda</taxon>
        <taxon>Hexapoda</taxon>
        <taxon>Insecta</taxon>
        <taxon>Pterygota</taxon>
        <taxon>Neoptera</taxon>
        <taxon>Endopterygota</taxon>
        <taxon>Coleoptera</taxon>
        <taxon>Polyphaga</taxon>
        <taxon>Cucujiformia</taxon>
        <taxon>Coccinelloidea</taxon>
        <taxon>Coccinellidae</taxon>
        <taxon>Scymninae</taxon>
        <taxon>Scymnini</taxon>
        <taxon>Cryptolaemus</taxon>
    </lineage>
</organism>
<evidence type="ECO:0000256" key="10">
    <source>
        <dbReference type="PIRSR" id="PIRSR005096-2"/>
    </source>
</evidence>
<protein>
    <recommendedName>
        <fullName evidence="9">Aldose 1-epimerase</fullName>
        <ecNumber evidence="9">5.1.3.3</ecNumber>
    </recommendedName>
</protein>
<dbReference type="PANTHER" id="PTHR10091:SF0">
    <property type="entry name" value="GALACTOSE MUTAROTASE"/>
    <property type="match status" value="1"/>
</dbReference>
<dbReference type="GO" id="GO:0004034">
    <property type="term" value="F:aldose 1-epimerase activity"/>
    <property type="evidence" value="ECO:0007669"/>
    <property type="project" value="UniProtKB-EC"/>
</dbReference>
<name>A0ABD2MHE2_9CUCU</name>
<accession>A0ABD2MHE2</accession>
<evidence type="ECO:0000313" key="14">
    <source>
        <dbReference type="Proteomes" id="UP001516400"/>
    </source>
</evidence>
<dbReference type="NCBIfam" id="NF008277">
    <property type="entry name" value="PRK11055.1"/>
    <property type="match status" value="1"/>
</dbReference>